<dbReference type="Proteomes" id="UP000032352">
    <property type="component" value="Chromosome pTvir"/>
</dbReference>
<dbReference type="InterPro" id="IPR000182">
    <property type="entry name" value="GNAT_dom"/>
</dbReference>
<evidence type="ECO:0000259" key="1">
    <source>
        <dbReference type="PROSITE" id="PS51186"/>
    </source>
</evidence>
<dbReference type="AlphaFoldDB" id="A0AAF0CDD3"/>
<reference evidence="2 3" key="1">
    <citation type="journal article" date="2015" name="Genome Announc.">
        <title>Draft Genome Sequences of Marine Isolates of Thalassomonas viridans and Thalassomonas actiniarum.</title>
        <authorList>
            <person name="Olonade I."/>
            <person name="van Zyl L.J."/>
            <person name="Trindade M."/>
        </authorList>
    </citation>
    <scope>NUCLEOTIDE SEQUENCE [LARGE SCALE GENOMIC DNA]</scope>
    <source>
        <strain evidence="2 3">XOM25</strain>
    </source>
</reference>
<organism evidence="2 3">
    <name type="scientific">Thalassomonas viridans</name>
    <dbReference type="NCBI Taxonomy" id="137584"/>
    <lineage>
        <taxon>Bacteria</taxon>
        <taxon>Pseudomonadati</taxon>
        <taxon>Pseudomonadota</taxon>
        <taxon>Gammaproteobacteria</taxon>
        <taxon>Alteromonadales</taxon>
        <taxon>Colwelliaceae</taxon>
        <taxon>Thalassomonas</taxon>
    </lineage>
</organism>
<reference evidence="2 3" key="2">
    <citation type="journal article" date="2022" name="Mar. Drugs">
        <title>Bioassay-Guided Fractionation Leads to the Detection of Cholic Acid Generated by the Rare Thalassomonas sp.</title>
        <authorList>
            <person name="Pheiffer F."/>
            <person name="Schneider Y.K."/>
            <person name="Hansen E.H."/>
            <person name="Andersen J.H."/>
            <person name="Isaksson J."/>
            <person name="Busche T."/>
            <person name="R C."/>
            <person name="Kalinowski J."/>
            <person name="Zyl L.V."/>
            <person name="Trindade M."/>
        </authorList>
    </citation>
    <scope>NUCLEOTIDE SEQUENCE [LARGE SCALE GENOMIC DNA]</scope>
    <source>
        <strain evidence="2 3">XOM25</strain>
    </source>
</reference>
<protein>
    <submittedName>
        <fullName evidence="2">GNAT family N-acetyltransferase</fullName>
    </submittedName>
</protein>
<name>A0AAF0CDD3_9GAMM</name>
<dbReference type="PROSITE" id="PS51186">
    <property type="entry name" value="GNAT"/>
    <property type="match status" value="1"/>
</dbReference>
<dbReference type="EMBL" id="CP059734">
    <property type="protein sequence ID" value="WDE08716.1"/>
    <property type="molecule type" value="Genomic_DNA"/>
</dbReference>
<accession>A0AAF0CDD3</accession>
<dbReference type="Gene3D" id="3.40.630.30">
    <property type="match status" value="1"/>
</dbReference>
<keyword evidence="3" id="KW-1185">Reference proteome</keyword>
<dbReference type="KEGG" id="tvd:SG34_032960"/>
<dbReference type="Pfam" id="PF00583">
    <property type="entry name" value="Acetyltransf_1"/>
    <property type="match status" value="1"/>
</dbReference>
<gene>
    <name evidence="2" type="ORF">SG34_032960</name>
</gene>
<dbReference type="GO" id="GO:0016747">
    <property type="term" value="F:acyltransferase activity, transferring groups other than amino-acyl groups"/>
    <property type="evidence" value="ECO:0007669"/>
    <property type="project" value="InterPro"/>
</dbReference>
<evidence type="ECO:0000313" key="2">
    <source>
        <dbReference type="EMBL" id="WDE08716.1"/>
    </source>
</evidence>
<dbReference type="RefSeq" id="WP_053046863.1">
    <property type="nucleotide sequence ID" value="NZ_CP059734.1"/>
</dbReference>
<dbReference type="SUPFAM" id="SSF55729">
    <property type="entry name" value="Acyl-CoA N-acyltransferases (Nat)"/>
    <property type="match status" value="1"/>
</dbReference>
<feature type="domain" description="N-acetyltransferase" evidence="1">
    <location>
        <begin position="2"/>
        <end position="171"/>
    </location>
</feature>
<sequence length="175" mass="19462">MFTLETINAGSSELLSKLCTETFLQAYDGVHSTDNLHAYCHDNYSVNATKALLDQNNVEAVIAFEKKEAAGFYVLKHHQCPIELTGHSTELKQIYVLSNHFGSGLGRKLFSDAVNQAINNKSKWLWLCVSDINYRAQGFYKKLGFKKVGNGPELVVGDDTLSSSIMILNIEAQNQ</sequence>
<proteinExistence type="predicted"/>
<evidence type="ECO:0000313" key="3">
    <source>
        <dbReference type="Proteomes" id="UP000032352"/>
    </source>
</evidence>
<dbReference type="InterPro" id="IPR016181">
    <property type="entry name" value="Acyl_CoA_acyltransferase"/>
</dbReference>
<dbReference type="CDD" id="cd04301">
    <property type="entry name" value="NAT_SF"/>
    <property type="match status" value="1"/>
</dbReference>